<dbReference type="Gene3D" id="1.10.443.10">
    <property type="entry name" value="Intergrase catalytic core"/>
    <property type="match status" value="1"/>
</dbReference>
<dbReference type="Proteomes" id="UP000241158">
    <property type="component" value="Unassembled WGS sequence"/>
</dbReference>
<evidence type="ECO:0000256" key="4">
    <source>
        <dbReference type="ARBA" id="ARBA00023172"/>
    </source>
</evidence>
<dbReference type="InterPro" id="IPR013762">
    <property type="entry name" value="Integrase-like_cat_sf"/>
</dbReference>
<keyword evidence="2" id="KW-0229">DNA integration</keyword>
<dbReference type="PROSITE" id="PS51898">
    <property type="entry name" value="TYR_RECOMBINASE"/>
    <property type="match status" value="1"/>
</dbReference>
<dbReference type="Pfam" id="PF00589">
    <property type="entry name" value="Phage_integrase"/>
    <property type="match status" value="1"/>
</dbReference>
<accession>A0A2P7AUV6</accession>
<feature type="region of interest" description="Disordered" evidence="5">
    <location>
        <begin position="1"/>
        <end position="28"/>
    </location>
</feature>
<dbReference type="InterPro" id="IPR011010">
    <property type="entry name" value="DNA_brk_join_enz"/>
</dbReference>
<dbReference type="SUPFAM" id="SSF56349">
    <property type="entry name" value="DNA breaking-rejoining enzymes"/>
    <property type="match status" value="1"/>
</dbReference>
<dbReference type="GO" id="GO:0015074">
    <property type="term" value="P:DNA integration"/>
    <property type="evidence" value="ECO:0007669"/>
    <property type="project" value="UniProtKB-KW"/>
</dbReference>
<organism evidence="7 8">
    <name type="scientific">Phyllobacterium endophyticum</name>
    <dbReference type="NCBI Taxonomy" id="1149773"/>
    <lineage>
        <taxon>Bacteria</taxon>
        <taxon>Pseudomonadati</taxon>
        <taxon>Pseudomonadota</taxon>
        <taxon>Alphaproteobacteria</taxon>
        <taxon>Hyphomicrobiales</taxon>
        <taxon>Phyllobacteriaceae</taxon>
        <taxon>Phyllobacterium</taxon>
    </lineage>
</organism>
<name>A0A2P7AUV6_9HYPH</name>
<comment type="caution">
    <text evidence="7">The sequence shown here is derived from an EMBL/GenBank/DDBJ whole genome shotgun (WGS) entry which is preliminary data.</text>
</comment>
<keyword evidence="8" id="KW-1185">Reference proteome</keyword>
<sequence>MARRAKNSKLDSSTARDKLERRGKPHYHNVKSGIHLGYRRDKSDVGKWVMRYMLDGAYVVETLDQLPDDVEDANGKTILDFDQACDFVRTTATNRQNPNASKRVGPYTVSDALDDYLEERTEKGKSVSDSKNRIEVLIKPVLGKIVAEKLTADQIKKWHRDLAKQPTRRRTRKGEEQKFGTVPNDEEAIRRRRATSNRTLTVLKAALNHAFKDSKLSSDVAWRRVEPFEAVEVARIRYLTTKESKALIDACEGDFKNLVIAALQTGARYSELARLVVSDFNPDTGTLSIAKSKSGKSRHIVLPDEGVTFFKSLTDGKHARDILLSKAGEGTWKDSHQMRPIAEACERAKITPAISFHILRHTWASLAVMNGVPLLVVAKNLGHADTRMVEKHYGHMSKDHFADAIRTGAPTFGVNA</sequence>
<evidence type="ECO:0000259" key="6">
    <source>
        <dbReference type="PROSITE" id="PS51898"/>
    </source>
</evidence>
<reference evidence="8" key="1">
    <citation type="submission" date="2017-11" db="EMBL/GenBank/DDBJ databases">
        <authorList>
            <person name="Kuznetsova I."/>
            <person name="Sazanova A."/>
            <person name="Chirak E."/>
            <person name="Safronova V."/>
            <person name="Willems A."/>
        </authorList>
    </citation>
    <scope>NUCLEOTIDE SEQUENCE [LARGE SCALE GENOMIC DNA]</scope>
    <source>
        <strain evidence="8">PEPV15</strain>
    </source>
</reference>
<dbReference type="OrthoDB" id="9814722at2"/>
<dbReference type="GO" id="GO:0006310">
    <property type="term" value="P:DNA recombination"/>
    <property type="evidence" value="ECO:0007669"/>
    <property type="project" value="UniProtKB-KW"/>
</dbReference>
<protein>
    <submittedName>
        <fullName evidence="7">Site-specific integrase</fullName>
    </submittedName>
</protein>
<dbReference type="EMBL" id="PGGN01000002">
    <property type="protein sequence ID" value="PSH58010.1"/>
    <property type="molecule type" value="Genomic_DNA"/>
</dbReference>
<dbReference type="InterPro" id="IPR002104">
    <property type="entry name" value="Integrase_catalytic"/>
</dbReference>
<dbReference type="PANTHER" id="PTHR30349">
    <property type="entry name" value="PHAGE INTEGRASE-RELATED"/>
    <property type="match status" value="1"/>
</dbReference>
<evidence type="ECO:0000313" key="8">
    <source>
        <dbReference type="Proteomes" id="UP000241158"/>
    </source>
</evidence>
<dbReference type="Gene3D" id="1.10.150.130">
    <property type="match status" value="1"/>
</dbReference>
<evidence type="ECO:0000256" key="1">
    <source>
        <dbReference type="ARBA" id="ARBA00008857"/>
    </source>
</evidence>
<feature type="domain" description="Tyr recombinase" evidence="6">
    <location>
        <begin position="234"/>
        <end position="406"/>
    </location>
</feature>
<dbReference type="InterPro" id="IPR050090">
    <property type="entry name" value="Tyrosine_recombinase_XerCD"/>
</dbReference>
<dbReference type="CDD" id="cd00796">
    <property type="entry name" value="INT_Rci_Hp1_C"/>
    <property type="match status" value="1"/>
</dbReference>
<evidence type="ECO:0000256" key="2">
    <source>
        <dbReference type="ARBA" id="ARBA00022908"/>
    </source>
</evidence>
<comment type="similarity">
    <text evidence="1">Belongs to the 'phage' integrase family.</text>
</comment>
<dbReference type="AlphaFoldDB" id="A0A2P7AUV6"/>
<proteinExistence type="inferred from homology"/>
<evidence type="ECO:0000256" key="5">
    <source>
        <dbReference type="SAM" id="MobiDB-lite"/>
    </source>
</evidence>
<evidence type="ECO:0000256" key="3">
    <source>
        <dbReference type="ARBA" id="ARBA00023125"/>
    </source>
</evidence>
<evidence type="ECO:0000313" key="7">
    <source>
        <dbReference type="EMBL" id="PSH58010.1"/>
    </source>
</evidence>
<keyword evidence="4" id="KW-0233">DNA recombination</keyword>
<dbReference type="GO" id="GO:0003677">
    <property type="term" value="F:DNA binding"/>
    <property type="evidence" value="ECO:0007669"/>
    <property type="project" value="UniProtKB-KW"/>
</dbReference>
<keyword evidence="3" id="KW-0238">DNA-binding</keyword>
<dbReference type="InterPro" id="IPR010998">
    <property type="entry name" value="Integrase_recombinase_N"/>
</dbReference>
<dbReference type="PANTHER" id="PTHR30349:SF64">
    <property type="entry name" value="PROPHAGE INTEGRASE INTD-RELATED"/>
    <property type="match status" value="1"/>
</dbReference>
<gene>
    <name evidence="7" type="ORF">CU100_10105</name>
</gene>
<dbReference type="RefSeq" id="WP_106716454.1">
    <property type="nucleotide sequence ID" value="NZ_JACHXT010000001.1"/>
</dbReference>